<organism evidence="1 2">
    <name type="scientific">Dinghuibacter silviterrae</name>
    <dbReference type="NCBI Taxonomy" id="1539049"/>
    <lineage>
        <taxon>Bacteria</taxon>
        <taxon>Pseudomonadati</taxon>
        <taxon>Bacteroidota</taxon>
        <taxon>Chitinophagia</taxon>
        <taxon>Chitinophagales</taxon>
        <taxon>Chitinophagaceae</taxon>
        <taxon>Dinghuibacter</taxon>
    </lineage>
</organism>
<dbReference type="Gene3D" id="3.40.50.2000">
    <property type="entry name" value="Glycogen Phosphorylase B"/>
    <property type="match status" value="1"/>
</dbReference>
<protein>
    <recommendedName>
        <fullName evidence="3">Glycosyltransferase involved in cell wall biosynthesis</fullName>
    </recommendedName>
</protein>
<sequence>MRNLGKEDIIRVYDHFKKSAHASFESGDHDKAIEWVSACSRIAYHSNFFYTDPELDGLLRDIAQVVCGGDIRVEADTPGDRLVFIDTDGSDNHGLTQQYIRALIAAGAEFAYVYEDADLGRIKTILGEIRDYPKATVITFEKGNSDIHKTRAIADFIREYRPRKYIMHILPWDAVAVMVCNLLKGVDRYNINATDHAFWLGASCIDYCIEFRDYGYTVSLEQRGLKKSQLLMLPYYPISNGAAFKGFPARIPEDAVKVFSGGSFYKIYGEKGLYFDMVRRLLSENPQAVVLYAGAGNGSKLKRYIKENGLVDRVILLGNRGDIDGVFQTCDFYLGTYPICGGLMSQYAAVSGKAILAYTDPKLGINMIEGLVCHQDQAHITDTSLEGFYARGKRLCDDETYRREEGDHLKRCVIPPLVFNDELRYLLENNVSKRVGRKEYVDYEAFSDLHLEVENHYQPNIQMYVALRLRWKTALKFPKIFVNAMTIKMSRILKIK</sequence>
<gene>
    <name evidence="1" type="ORF">EDB95_1079</name>
</gene>
<dbReference type="AlphaFoldDB" id="A0A4V3GLM0"/>
<evidence type="ECO:0008006" key="3">
    <source>
        <dbReference type="Google" id="ProtNLM"/>
    </source>
</evidence>
<keyword evidence="2" id="KW-1185">Reference proteome</keyword>
<name>A0A4V3GLM0_9BACT</name>
<accession>A0A4V3GLM0</accession>
<dbReference type="OrthoDB" id="973857at2"/>
<dbReference type="SUPFAM" id="SSF53756">
    <property type="entry name" value="UDP-Glycosyltransferase/glycogen phosphorylase"/>
    <property type="match status" value="1"/>
</dbReference>
<reference evidence="1 2" key="1">
    <citation type="submission" date="2019-03" db="EMBL/GenBank/DDBJ databases">
        <title>Genomic Encyclopedia of Type Strains, Phase IV (KMG-IV): sequencing the most valuable type-strain genomes for metagenomic binning, comparative biology and taxonomic classification.</title>
        <authorList>
            <person name="Goeker M."/>
        </authorList>
    </citation>
    <scope>NUCLEOTIDE SEQUENCE [LARGE SCALE GENOMIC DNA]</scope>
    <source>
        <strain evidence="1 2">DSM 100059</strain>
    </source>
</reference>
<evidence type="ECO:0000313" key="1">
    <source>
        <dbReference type="EMBL" id="TDX00063.1"/>
    </source>
</evidence>
<comment type="caution">
    <text evidence="1">The sequence shown here is derived from an EMBL/GenBank/DDBJ whole genome shotgun (WGS) entry which is preliminary data.</text>
</comment>
<dbReference type="EMBL" id="SODV01000001">
    <property type="protein sequence ID" value="TDX00063.1"/>
    <property type="molecule type" value="Genomic_DNA"/>
</dbReference>
<dbReference type="RefSeq" id="WP_133991302.1">
    <property type="nucleotide sequence ID" value="NZ_SODV01000001.1"/>
</dbReference>
<proteinExistence type="predicted"/>
<evidence type="ECO:0000313" key="2">
    <source>
        <dbReference type="Proteomes" id="UP000294498"/>
    </source>
</evidence>
<dbReference type="Proteomes" id="UP000294498">
    <property type="component" value="Unassembled WGS sequence"/>
</dbReference>